<dbReference type="EMBL" id="VDLU01000002">
    <property type="protein sequence ID" value="TNJ28148.1"/>
    <property type="molecule type" value="Genomic_DNA"/>
</dbReference>
<gene>
    <name evidence="2" type="ORF">GMRT_15224</name>
</gene>
<accession>A0A4Z1SX94</accession>
<keyword evidence="3" id="KW-1185">Reference proteome</keyword>
<reference evidence="2 3" key="1">
    <citation type="submission" date="2019-05" db="EMBL/GenBank/DDBJ databases">
        <title>The compact genome of Giardia muris reveals important steps in the evolution of intestinal protozoan parasites.</title>
        <authorList>
            <person name="Xu F."/>
            <person name="Jimenez-Gonzalez A."/>
            <person name="Einarsson E."/>
            <person name="Astvaldsson A."/>
            <person name="Peirasmaki D."/>
            <person name="Eckmann L."/>
            <person name="Andersson J.O."/>
            <person name="Svard S.G."/>
            <person name="Jerlstrom-Hultqvist J."/>
        </authorList>
    </citation>
    <scope>NUCLEOTIDE SEQUENCE [LARGE SCALE GENOMIC DNA]</scope>
    <source>
        <strain evidence="2 3">Roberts-Thomson</strain>
    </source>
</reference>
<evidence type="ECO:0000256" key="1">
    <source>
        <dbReference type="SAM" id="MobiDB-lite"/>
    </source>
</evidence>
<evidence type="ECO:0000313" key="2">
    <source>
        <dbReference type="EMBL" id="TNJ28148.1"/>
    </source>
</evidence>
<evidence type="ECO:0000313" key="3">
    <source>
        <dbReference type="Proteomes" id="UP000315496"/>
    </source>
</evidence>
<sequence length="139" mass="15176">MPVSAETKAKLDAIRKRKSALPKGFQPVPKEEVAMADQAKALSEAGLKEIPMDCCRIYQGDKVIEIVKPRFFGNPRTNVWAVRGGATAERTPDEIPARGMSSEEWGNLLNAITKGREERAKQAAQAAEEPVEAEDAKGE</sequence>
<dbReference type="OrthoDB" id="10255321at2759"/>
<name>A0A4Z1SX94_GIAMU</name>
<protein>
    <recommendedName>
        <fullName evidence="4">Nascent polypeptide-associated complex subunit beta</fullName>
    </recommendedName>
</protein>
<proteinExistence type="predicted"/>
<organism evidence="2 3">
    <name type="scientific">Giardia muris</name>
    <dbReference type="NCBI Taxonomy" id="5742"/>
    <lineage>
        <taxon>Eukaryota</taxon>
        <taxon>Metamonada</taxon>
        <taxon>Diplomonadida</taxon>
        <taxon>Hexamitidae</taxon>
        <taxon>Giardiinae</taxon>
        <taxon>Giardia</taxon>
    </lineage>
</organism>
<dbReference type="Proteomes" id="UP000315496">
    <property type="component" value="Chromosome 2"/>
</dbReference>
<comment type="caution">
    <text evidence="2">The sequence shown here is derived from an EMBL/GenBank/DDBJ whole genome shotgun (WGS) entry which is preliminary data.</text>
</comment>
<dbReference type="AlphaFoldDB" id="A0A4Z1SX94"/>
<evidence type="ECO:0008006" key="4">
    <source>
        <dbReference type="Google" id="ProtNLM"/>
    </source>
</evidence>
<feature type="region of interest" description="Disordered" evidence="1">
    <location>
        <begin position="116"/>
        <end position="139"/>
    </location>
</feature>
<dbReference type="VEuPathDB" id="GiardiaDB:GMRT_15224"/>